<dbReference type="AlphaFoldDB" id="A0A8S1WD46"/>
<evidence type="ECO:0000313" key="1">
    <source>
        <dbReference type="EMBL" id="CAD8186911.1"/>
    </source>
</evidence>
<reference evidence="1" key="1">
    <citation type="submission" date="2021-01" db="EMBL/GenBank/DDBJ databases">
        <authorList>
            <consortium name="Genoscope - CEA"/>
            <person name="William W."/>
        </authorList>
    </citation>
    <scope>NUCLEOTIDE SEQUENCE</scope>
</reference>
<keyword evidence="2" id="KW-1185">Reference proteome</keyword>
<accession>A0A8S1WD46</accession>
<organism evidence="1 2">
    <name type="scientific">Paramecium octaurelia</name>
    <dbReference type="NCBI Taxonomy" id="43137"/>
    <lineage>
        <taxon>Eukaryota</taxon>
        <taxon>Sar</taxon>
        <taxon>Alveolata</taxon>
        <taxon>Ciliophora</taxon>
        <taxon>Intramacronucleata</taxon>
        <taxon>Oligohymenophorea</taxon>
        <taxon>Peniculida</taxon>
        <taxon>Parameciidae</taxon>
        <taxon>Paramecium</taxon>
    </lineage>
</organism>
<dbReference type="Proteomes" id="UP000683925">
    <property type="component" value="Unassembled WGS sequence"/>
</dbReference>
<dbReference type="OMA" id="QCANKHQ"/>
<name>A0A8S1WD46_PAROT</name>
<protein>
    <submittedName>
        <fullName evidence="1">Uncharacterized protein</fullName>
    </submittedName>
</protein>
<dbReference type="EMBL" id="CAJJDP010000088">
    <property type="protein sequence ID" value="CAD8186911.1"/>
    <property type="molecule type" value="Genomic_DNA"/>
</dbReference>
<proteinExistence type="predicted"/>
<dbReference type="OrthoDB" id="319411at2759"/>
<evidence type="ECO:0000313" key="2">
    <source>
        <dbReference type="Proteomes" id="UP000683925"/>
    </source>
</evidence>
<sequence>MIELELQCANKHQKPILSVIFDNKYINNQKLLCHECMETFTEDTRIIGFKVVNQMIAESQKQKRDFFEVLIDNNQGILKSIQLRLVELKSSIIQELDLLDQITNSWIQSLNNIKSDRAAFSFFEELDKIIGYGKEKVSEMNKQTIFNEIKETNSLWNVKFINKLNKFNMFEDCLKCQAILQDLTLQEQGKLHTNQAQFSDIVDTQYKAIKCIFNQYILQPQNQQEYVNYFRNNVIKQNSFEVSNNEFQNIFSLFKKEFLENDQFIFINNNKERFEIFHQEFSQKLKKSKDQLLDMRQFYSQVILYDVVAKADIQNYLDNQFINDIIYLKERKSESFKSILDCFQIEYDMQLANNAFSNFFTNSREFKNSFKFKNNNNLEIDLSNTQISQNFKCTYKGLKVIQISDQSWNNNLKFKKELQQQYIIINTQIEIYPSQNQYQQLLNYIKSPQGDIPKNIRSNFLKQFNTIMIEQNCWEKLYKELYDLIKQEIGSSKSTINHKGYQNNKVDENISSCNPSIIKRIIQQVQNNIQVKYNNQFAQFGVILTDIGEKCIFYYSMLITWRFFCRNEGINNEIIKILCQLLN</sequence>
<gene>
    <name evidence="1" type="ORF">POCTA_138.1.T0890012</name>
</gene>
<comment type="caution">
    <text evidence="1">The sequence shown here is derived from an EMBL/GenBank/DDBJ whole genome shotgun (WGS) entry which is preliminary data.</text>
</comment>